<sequence>MASLSPLPKVSIVIVVRNAVGTIEKAIKSVLDQEYNNFELIILDGRSTDGTVQIIEKYTSEIAFFSSEKDQGIYDAMNKAIKKCSGEWIYFLGADDELMTPLVLAETFSIRPQDNEIVYGNAYYPHKNTIRFGKMNRYKLSKHNFNHQTVFYPSTVFKKYNYQIKYKIWADYDLNIRLYFKSNYQFRYLDLVISKFNDLGTSGVNALDLDFEKDRVQIIKEIFPMDVYIFYTARNIFRSIQRLFR</sequence>
<proteinExistence type="predicted"/>
<protein>
    <submittedName>
        <fullName evidence="2">Glycosyltransferase involved in cell wall biosynthesis</fullName>
    </submittedName>
</protein>
<dbReference type="GO" id="GO:0016740">
    <property type="term" value="F:transferase activity"/>
    <property type="evidence" value="ECO:0007669"/>
    <property type="project" value="UniProtKB-KW"/>
</dbReference>
<dbReference type="PANTHER" id="PTHR43685:SF2">
    <property type="entry name" value="GLYCOSYLTRANSFERASE 2-LIKE DOMAIN-CONTAINING PROTEIN"/>
    <property type="match status" value="1"/>
</dbReference>
<dbReference type="OrthoDB" id="9788101at2"/>
<dbReference type="SUPFAM" id="SSF53448">
    <property type="entry name" value="Nucleotide-diphospho-sugar transferases"/>
    <property type="match status" value="1"/>
</dbReference>
<reference evidence="2 3" key="1">
    <citation type="submission" date="2018-06" db="EMBL/GenBank/DDBJ databases">
        <title>Genomic Encyclopedia of Archaeal and Bacterial Type Strains, Phase II (KMG-II): from individual species to whole genera.</title>
        <authorList>
            <person name="Goeker M."/>
        </authorList>
    </citation>
    <scope>NUCLEOTIDE SEQUENCE [LARGE SCALE GENOMIC DNA]</scope>
    <source>
        <strain evidence="2 3">DSM 27372</strain>
    </source>
</reference>
<dbReference type="Gene3D" id="3.90.550.10">
    <property type="entry name" value="Spore Coat Polysaccharide Biosynthesis Protein SpsA, Chain A"/>
    <property type="match status" value="1"/>
</dbReference>
<feature type="domain" description="Glycosyltransferase 2-like" evidence="1">
    <location>
        <begin position="11"/>
        <end position="167"/>
    </location>
</feature>
<dbReference type="RefSeq" id="WP_110828633.1">
    <property type="nucleotide sequence ID" value="NZ_QKLU01000002.1"/>
</dbReference>
<evidence type="ECO:0000313" key="3">
    <source>
        <dbReference type="Proteomes" id="UP000248198"/>
    </source>
</evidence>
<comment type="caution">
    <text evidence="2">The sequence shown here is derived from an EMBL/GenBank/DDBJ whole genome shotgun (WGS) entry which is preliminary data.</text>
</comment>
<accession>A0A318UKC7</accession>
<dbReference type="InterPro" id="IPR029044">
    <property type="entry name" value="Nucleotide-diphossugar_trans"/>
</dbReference>
<dbReference type="InterPro" id="IPR001173">
    <property type="entry name" value="Glyco_trans_2-like"/>
</dbReference>
<evidence type="ECO:0000313" key="2">
    <source>
        <dbReference type="EMBL" id="PYF75940.1"/>
    </source>
</evidence>
<dbReference type="Pfam" id="PF00535">
    <property type="entry name" value="Glycos_transf_2"/>
    <property type="match status" value="1"/>
</dbReference>
<name>A0A318UKC7_9SPHI</name>
<dbReference type="EMBL" id="QKLU01000002">
    <property type="protein sequence ID" value="PYF75940.1"/>
    <property type="molecule type" value="Genomic_DNA"/>
</dbReference>
<dbReference type="AlphaFoldDB" id="A0A318UKC7"/>
<keyword evidence="3" id="KW-1185">Reference proteome</keyword>
<dbReference type="CDD" id="cd06433">
    <property type="entry name" value="GT_2_WfgS_like"/>
    <property type="match status" value="1"/>
</dbReference>
<dbReference type="Proteomes" id="UP000248198">
    <property type="component" value="Unassembled WGS sequence"/>
</dbReference>
<organism evidence="2 3">
    <name type="scientific">Pedobacter nutrimenti</name>
    <dbReference type="NCBI Taxonomy" id="1241337"/>
    <lineage>
        <taxon>Bacteria</taxon>
        <taxon>Pseudomonadati</taxon>
        <taxon>Bacteroidota</taxon>
        <taxon>Sphingobacteriia</taxon>
        <taxon>Sphingobacteriales</taxon>
        <taxon>Sphingobacteriaceae</taxon>
        <taxon>Pedobacter</taxon>
    </lineage>
</organism>
<dbReference type="PANTHER" id="PTHR43685">
    <property type="entry name" value="GLYCOSYLTRANSFERASE"/>
    <property type="match status" value="1"/>
</dbReference>
<dbReference type="InterPro" id="IPR050834">
    <property type="entry name" value="Glycosyltransf_2"/>
</dbReference>
<keyword evidence="2" id="KW-0808">Transferase</keyword>
<gene>
    <name evidence="2" type="ORF">B0O44_102496</name>
</gene>
<evidence type="ECO:0000259" key="1">
    <source>
        <dbReference type="Pfam" id="PF00535"/>
    </source>
</evidence>